<name>A0A1Y2FHS8_9BASI</name>
<dbReference type="InterPro" id="IPR016460">
    <property type="entry name" value="COPB1"/>
</dbReference>
<keyword evidence="3 10" id="KW-0963">Cytoplasm</keyword>
<evidence type="ECO:0000256" key="2">
    <source>
        <dbReference type="ARBA" id="ARBA00022448"/>
    </source>
</evidence>
<dbReference type="InterPro" id="IPR011989">
    <property type="entry name" value="ARM-like"/>
</dbReference>
<proteinExistence type="predicted"/>
<accession>A0A1Y2FHS8</accession>
<comment type="subunit">
    <text evidence="10">Oligomeric complex that consists of at least the alpha, beta, beta', gamma, delta, epsilon and zeta subunits.</text>
</comment>
<keyword evidence="7 10" id="KW-0333">Golgi apparatus</keyword>
<evidence type="ECO:0000256" key="1">
    <source>
        <dbReference type="ARBA" id="ARBA00004255"/>
    </source>
</evidence>
<dbReference type="OrthoDB" id="10261439at2759"/>
<dbReference type="SUPFAM" id="SSF48371">
    <property type="entry name" value="ARM repeat"/>
    <property type="match status" value="1"/>
</dbReference>
<feature type="domain" description="Clathrin/coatomer adaptor adaptin-like N-terminal" evidence="11">
    <location>
        <begin position="27"/>
        <end position="503"/>
    </location>
</feature>
<keyword evidence="6 10" id="KW-0653">Protein transport</keyword>
<comment type="caution">
    <text evidence="14">The sequence shown here is derived from an EMBL/GenBank/DDBJ whole genome shotgun (WGS) entry which is preliminary data.</text>
</comment>
<dbReference type="InParanoid" id="A0A1Y2FHS8"/>
<evidence type="ECO:0000256" key="9">
    <source>
        <dbReference type="ARBA" id="ARBA00023329"/>
    </source>
</evidence>
<evidence type="ECO:0000256" key="3">
    <source>
        <dbReference type="ARBA" id="ARBA00022490"/>
    </source>
</evidence>
<evidence type="ECO:0000313" key="15">
    <source>
        <dbReference type="Proteomes" id="UP000193467"/>
    </source>
</evidence>
<comment type="function">
    <text evidence="10">The coatomer is a cytosolic protein complex that binds to dilysine motifs and reversibly associates with Golgi non-clathrin-coated vesicles, which further mediate biosynthetic protein transport from the ER, via the Golgi up to the trans Golgi network. Coatomer complex is required for budding from Golgi membranes, and is essential for the retrograde Golgi-to-ER transport of dilysine-tagged proteins.</text>
</comment>
<dbReference type="GO" id="GO:0006888">
    <property type="term" value="P:endoplasmic reticulum to Golgi vesicle-mediated transport"/>
    <property type="evidence" value="ECO:0007669"/>
    <property type="project" value="TreeGrafter"/>
</dbReference>
<evidence type="ECO:0000256" key="6">
    <source>
        <dbReference type="ARBA" id="ARBA00022927"/>
    </source>
</evidence>
<feature type="domain" description="Coatomer beta subunit C-terminal" evidence="12">
    <location>
        <begin position="691"/>
        <end position="828"/>
    </location>
</feature>
<dbReference type="InterPro" id="IPR016024">
    <property type="entry name" value="ARM-type_fold"/>
</dbReference>
<keyword evidence="15" id="KW-1185">Reference proteome</keyword>
<evidence type="ECO:0000256" key="8">
    <source>
        <dbReference type="ARBA" id="ARBA00023136"/>
    </source>
</evidence>
<evidence type="ECO:0000259" key="12">
    <source>
        <dbReference type="Pfam" id="PF07718"/>
    </source>
</evidence>
<comment type="subcellular location">
    <subcellularLocation>
        <location evidence="10">Cytoplasm</location>
    </subcellularLocation>
    <subcellularLocation>
        <location evidence="1 10">Golgi apparatus membrane</location>
        <topology evidence="1 10">Peripheral membrane protein</topology>
        <orientation evidence="1 10">Cytoplasmic side</orientation>
    </subcellularLocation>
    <subcellularLocation>
        <location evidence="10">Cytoplasmic vesicle</location>
        <location evidence="10">COPI-coated vesicle membrane</location>
        <topology evidence="10">Peripheral membrane protein</topology>
        <orientation evidence="10">Cytoplasmic side</orientation>
    </subcellularLocation>
</comment>
<dbReference type="InterPro" id="IPR002553">
    <property type="entry name" value="Clathrin/coatomer_adapt-like_N"/>
</dbReference>
<dbReference type="STRING" id="106004.A0A1Y2FHS8"/>
<dbReference type="Pfam" id="PF01602">
    <property type="entry name" value="Adaptin_N"/>
    <property type="match status" value="1"/>
</dbReference>
<keyword evidence="4" id="KW-0677">Repeat</keyword>
<evidence type="ECO:0000259" key="11">
    <source>
        <dbReference type="Pfam" id="PF01602"/>
    </source>
</evidence>
<dbReference type="Pfam" id="PF07718">
    <property type="entry name" value="Coatamer_beta_C"/>
    <property type="match status" value="1"/>
</dbReference>
<keyword evidence="2 10" id="KW-0813">Transport</keyword>
<dbReference type="GO" id="GO:0030126">
    <property type="term" value="C:COPI vesicle coat"/>
    <property type="evidence" value="ECO:0007669"/>
    <property type="project" value="InterPro"/>
</dbReference>
<organism evidence="14 15">
    <name type="scientific">Leucosporidium creatinivorum</name>
    <dbReference type="NCBI Taxonomy" id="106004"/>
    <lineage>
        <taxon>Eukaryota</taxon>
        <taxon>Fungi</taxon>
        <taxon>Dikarya</taxon>
        <taxon>Basidiomycota</taxon>
        <taxon>Pucciniomycotina</taxon>
        <taxon>Microbotryomycetes</taxon>
        <taxon>Leucosporidiales</taxon>
        <taxon>Leucosporidium</taxon>
    </lineage>
</organism>
<evidence type="ECO:0000256" key="4">
    <source>
        <dbReference type="ARBA" id="ARBA00022737"/>
    </source>
</evidence>
<gene>
    <name evidence="14" type="ORF">BCR35DRAFT_303769</name>
</gene>
<keyword evidence="8 10" id="KW-0472">Membrane</keyword>
<evidence type="ECO:0000259" key="13">
    <source>
        <dbReference type="Pfam" id="PF14806"/>
    </source>
</evidence>
<feature type="domain" description="Coatomer beta subunit appendage platform" evidence="13">
    <location>
        <begin position="833"/>
        <end position="960"/>
    </location>
</feature>
<dbReference type="GO" id="GO:0006886">
    <property type="term" value="P:intracellular protein transport"/>
    <property type="evidence" value="ECO:0007669"/>
    <property type="project" value="InterPro"/>
</dbReference>
<protein>
    <recommendedName>
        <fullName evidence="10">Coatomer subunit beta</fullName>
    </recommendedName>
    <alternativeName>
        <fullName evidence="10">Beta-coat protein</fullName>
    </alternativeName>
</protein>
<dbReference type="PANTHER" id="PTHR10635:SF0">
    <property type="entry name" value="COATOMER SUBUNIT BETA"/>
    <property type="match status" value="1"/>
</dbReference>
<dbReference type="FunCoup" id="A0A1Y2FHS8">
    <property type="interactions" value="651"/>
</dbReference>
<evidence type="ECO:0000256" key="10">
    <source>
        <dbReference type="PIRNR" id="PIRNR005727"/>
    </source>
</evidence>
<evidence type="ECO:0000256" key="5">
    <source>
        <dbReference type="ARBA" id="ARBA00022892"/>
    </source>
</evidence>
<reference evidence="14 15" key="1">
    <citation type="submission" date="2016-07" db="EMBL/GenBank/DDBJ databases">
        <title>Pervasive Adenine N6-methylation of Active Genes in Fungi.</title>
        <authorList>
            <consortium name="DOE Joint Genome Institute"/>
            <person name="Mondo S.J."/>
            <person name="Dannebaum R.O."/>
            <person name="Kuo R.C."/>
            <person name="Labutti K."/>
            <person name="Haridas S."/>
            <person name="Kuo A."/>
            <person name="Salamov A."/>
            <person name="Ahrendt S.R."/>
            <person name="Lipzen A."/>
            <person name="Sullivan W."/>
            <person name="Andreopoulos W.B."/>
            <person name="Clum A."/>
            <person name="Lindquist E."/>
            <person name="Daum C."/>
            <person name="Ramamoorthy G.K."/>
            <person name="Gryganskyi A."/>
            <person name="Culley D."/>
            <person name="Magnuson J.K."/>
            <person name="James T.Y."/>
            <person name="O'Malley M.A."/>
            <person name="Stajich J.E."/>
            <person name="Spatafora J.W."/>
            <person name="Visel A."/>
            <person name="Grigoriev I.V."/>
        </authorList>
    </citation>
    <scope>NUCLEOTIDE SEQUENCE [LARGE SCALE GENOMIC DNA]</scope>
    <source>
        <strain evidence="14 15">62-1032</strain>
    </source>
</reference>
<dbReference type="GO" id="GO:0006891">
    <property type="term" value="P:intra-Golgi vesicle-mediated transport"/>
    <property type="evidence" value="ECO:0007669"/>
    <property type="project" value="TreeGrafter"/>
</dbReference>
<dbReference type="InterPro" id="IPR029446">
    <property type="entry name" value="COPB1_appendage_platform_dom"/>
</dbReference>
<dbReference type="GO" id="GO:0005198">
    <property type="term" value="F:structural molecule activity"/>
    <property type="evidence" value="ECO:0007669"/>
    <property type="project" value="InterPro"/>
</dbReference>
<dbReference type="EMBL" id="MCGR01000021">
    <property type="protein sequence ID" value="ORY82365.1"/>
    <property type="molecule type" value="Genomic_DNA"/>
</dbReference>
<sequence length="967" mass="107062">MASAEKLASGSNMCFTLVAEDPEALATSQDLRAALEKGTDELKLETLRRIIISTLNGQPHPALLMPIIQFVLPSKSKHIKKLLHFYWEICPKLDENGKLKQEMILVCNAIRNDLQHPNEYIRGATLRFLQKIREPELLEPLIPTCRACLEHRHSFVRKNAVMAVFTIYKNFDFLIPDAPELIQTFMAAESDTTSIRNAFVMLQAMAPSRAVEYFLSIYEQIPNLDEMMQLAVIELIRKESKGSSGEGALKARYIKCIFELLNSGSHSVKYEAATTLTTLTQNPAAVKASASCLIQLILNEPSNNVKMIVLSRVSLLHSKHEHVLDDLVMDILRVLASPDMEVRRKALAIALEMVSSRNVEEVVGFLKKELVRTLDGQFEKNPEYRQLLIQTIHTCAIKHSEVASNVVHVLMEFLGDASNASAVDVIAFVREVVEKFPALRSGIVEKLLQTFGEIKSGKVFRGALWIVGEYGDSVEDIRETMQQIRKVLGEVPILASEQRLLDAAESEAAEAEADSLIAKPAVPTSTTSTRVLADGTYATETVFSSTQQANLEVVKAAAKPPLRALILGGDFYTASVLASSLTKLVLRFKEVSPDERAVNELRAEAMLMMTSIIRVGQSHFASVPIDEDAQERITNCLQSLADFGSHNDQQAPIKEIFLHDTQAAYTKMVAHEEKKAEEKRLKDSKAVAIQPDDLISFRQFSKKNAGGDADEYENDLTKATGAVEVAKDDFISKLNRVVQLTGFSDPVYAEAYVHVHQFDIFLDVLIVNQTNETLQNLTVEFATLGDLKLVERPTSHTLGPHSFQSIKATIKVSSTETGVIFGNIFYDGAATADSHCVVLNDVHIDILDYINPAYCNEGQFRSMWTEFEWENKVNVSTTIDDLRAYLAHILSSTNMSCLTPEAALMGDCGFLSANLYARSLFGEDALANLSIEKGADGVLQGHVRIRSKTQGIALSLGDRITLNQKAA</sequence>
<dbReference type="PANTHER" id="PTHR10635">
    <property type="entry name" value="COATOMER SUBUNIT BETA"/>
    <property type="match status" value="1"/>
</dbReference>
<keyword evidence="5 10" id="KW-0931">ER-Golgi transport</keyword>
<dbReference type="Proteomes" id="UP000193467">
    <property type="component" value="Unassembled WGS sequence"/>
</dbReference>
<dbReference type="PIRSF" id="PIRSF005727">
    <property type="entry name" value="Coatomer_beta_subunit"/>
    <property type="match status" value="1"/>
</dbReference>
<evidence type="ECO:0000256" key="7">
    <source>
        <dbReference type="ARBA" id="ARBA00023034"/>
    </source>
</evidence>
<dbReference type="InterPro" id="IPR011710">
    <property type="entry name" value="Coatomer_bsu_C"/>
</dbReference>
<dbReference type="Pfam" id="PF14806">
    <property type="entry name" value="Coatomer_b_Cpla"/>
    <property type="match status" value="1"/>
</dbReference>
<evidence type="ECO:0000313" key="14">
    <source>
        <dbReference type="EMBL" id="ORY82365.1"/>
    </source>
</evidence>
<dbReference type="GO" id="GO:0000139">
    <property type="term" value="C:Golgi membrane"/>
    <property type="evidence" value="ECO:0007669"/>
    <property type="project" value="UniProtKB-SubCell"/>
</dbReference>
<dbReference type="FunFam" id="1.25.10.10:FF:000451">
    <property type="entry name" value="Coatomer subunit beta"/>
    <property type="match status" value="1"/>
</dbReference>
<dbReference type="AlphaFoldDB" id="A0A1Y2FHS8"/>
<keyword evidence="9 10" id="KW-0968">Cytoplasmic vesicle</keyword>
<dbReference type="Gene3D" id="1.25.10.10">
    <property type="entry name" value="Leucine-rich Repeat Variant"/>
    <property type="match status" value="1"/>
</dbReference>